<dbReference type="RefSeq" id="WP_205103218.1">
    <property type="nucleotide sequence ID" value="NZ_JACJJG010000005.1"/>
</dbReference>
<accession>A0A938WR80</accession>
<keyword evidence="3" id="KW-1185">Reference proteome</keyword>
<keyword evidence="1" id="KW-0732">Signal</keyword>
<evidence type="ECO:0000313" key="2">
    <source>
        <dbReference type="EMBL" id="MBM6672713.1"/>
    </source>
</evidence>
<comment type="caution">
    <text evidence="2">The sequence shown here is derived from an EMBL/GenBank/DDBJ whole genome shotgun (WGS) entry which is preliminary data.</text>
</comment>
<dbReference type="PROSITE" id="PS51257">
    <property type="entry name" value="PROKAR_LIPOPROTEIN"/>
    <property type="match status" value="1"/>
</dbReference>
<dbReference type="EMBL" id="JACJJG010000005">
    <property type="protein sequence ID" value="MBM6672713.1"/>
    <property type="molecule type" value="Genomic_DNA"/>
</dbReference>
<name>A0A938WR80_9BACT</name>
<evidence type="ECO:0000313" key="3">
    <source>
        <dbReference type="Proteomes" id="UP000706891"/>
    </source>
</evidence>
<protein>
    <submittedName>
        <fullName evidence="2">Uncharacterized protein</fullName>
    </submittedName>
</protein>
<dbReference type="Proteomes" id="UP000706891">
    <property type="component" value="Unassembled WGS sequence"/>
</dbReference>
<gene>
    <name evidence="2" type="ORF">H6A34_02295</name>
</gene>
<organism evidence="2 3">
    <name type="scientific">Marseilla massiliensis</name>
    <dbReference type="NCBI Taxonomy" id="1841864"/>
    <lineage>
        <taxon>Bacteria</taxon>
        <taxon>Pseudomonadati</taxon>
        <taxon>Bacteroidota</taxon>
        <taxon>Bacteroidia</taxon>
        <taxon>Bacteroidales</taxon>
        <taxon>Prevotellaceae</taxon>
        <taxon>Marseilla</taxon>
    </lineage>
</organism>
<feature type="chain" id="PRO_5037727571" evidence="1">
    <location>
        <begin position="24"/>
        <end position="579"/>
    </location>
</feature>
<proteinExistence type="predicted"/>
<dbReference type="AlphaFoldDB" id="A0A938WR80"/>
<reference evidence="2" key="1">
    <citation type="submission" date="2020-08" db="EMBL/GenBank/DDBJ databases">
        <authorList>
            <person name="Cejkova D."/>
            <person name="Kubasova T."/>
            <person name="Jahodarova E."/>
            <person name="Rychlik I."/>
        </authorList>
    </citation>
    <scope>NUCLEOTIDE SEQUENCE</scope>
    <source>
        <strain evidence="2">An824</strain>
    </source>
</reference>
<evidence type="ECO:0000256" key="1">
    <source>
        <dbReference type="SAM" id="SignalP"/>
    </source>
</evidence>
<sequence length="579" mass="61242">MNCNRLKKVILPCVVLAGTLALTGCMDDGYDFNEVDMTVGIGGDGLSLPVSSTDTIKLEDVLELDGSESVVVKDNGDYVFEQTGDDVAPVHPAIDPIVVSQAGAPEAGEIVISAVPAVGGGYYEITAGGRAQSFTYTGSKPDEVLSLTSVGVDGAISFTVEFPRELSQAVPTVDRLTVTLPSYMQLDNAGQGTDGHTLVYTDVPTTASLTVDVPISSLDFTVSGQGNDRLAIEGDRIVMAGDIRVDVSATASTAAGVDGSRITSSMRMDDITVTSAYGKFNPDIDLNELGNVEITGVPDFLTDGNVVVDLYNPQILLTVTNDMAIGGVINGVITSHKEGNDPVSIPVNGINVKPSGTTNVCICRRAEAVDATLYDQVLPIANLSDLISTIPDNITFDAEATADSKTDGSFDFGKQYTIQPNYRIEAPITFDADARIVYKDTLDGWNDDISDFELAEDSYVSMSATVENRVPAYLDLQVSAVDVDGNVMSENDITVEVSTTVLASADGENSAETPLTVNIRQKSEGAFSRLDGLVFNVEARASEDGQNPVVGKTLNSKKHFIIARDINVKLVGKVIGDFN</sequence>
<reference evidence="2" key="2">
    <citation type="journal article" date="2021" name="Sci. Rep.">
        <title>The distribution of antibiotic resistance genes in chicken gut microbiota commensals.</title>
        <authorList>
            <person name="Juricova H."/>
            <person name="Matiasovicova J."/>
            <person name="Kubasova T."/>
            <person name="Cejkova D."/>
            <person name="Rychlik I."/>
        </authorList>
    </citation>
    <scope>NUCLEOTIDE SEQUENCE</scope>
    <source>
        <strain evidence="2">An824</strain>
    </source>
</reference>
<feature type="signal peptide" evidence="1">
    <location>
        <begin position="1"/>
        <end position="23"/>
    </location>
</feature>